<evidence type="ECO:0000256" key="2">
    <source>
        <dbReference type="ARBA" id="ARBA00004123"/>
    </source>
</evidence>
<keyword evidence="15" id="KW-1185">Reference proteome</keyword>
<dbReference type="AlphaFoldDB" id="A0AAN7X9E1"/>
<keyword evidence="7" id="KW-0498">Mitosis</keyword>
<dbReference type="EMBL" id="JAUZQC010000016">
    <property type="protein sequence ID" value="KAK5857960.1"/>
    <property type="molecule type" value="Genomic_DNA"/>
</dbReference>
<feature type="coiled-coil region" evidence="12">
    <location>
        <begin position="128"/>
        <end position="155"/>
    </location>
</feature>
<reference evidence="14 15" key="1">
    <citation type="journal article" date="2023" name="Genes (Basel)">
        <title>Chromosome-Level Genome Assembly and Circadian Gene Repertoire of the Patagonia Blennie Eleginops maclovinus-The Closest Ancestral Proxy of Antarctic Cryonotothenioids.</title>
        <authorList>
            <person name="Cheng C.C."/>
            <person name="Rivera-Colon A.G."/>
            <person name="Minhas B.F."/>
            <person name="Wilson L."/>
            <person name="Rayamajhi N."/>
            <person name="Vargas-Chacoff L."/>
            <person name="Catchen J.M."/>
        </authorList>
    </citation>
    <scope>NUCLEOTIDE SEQUENCE [LARGE SCALE GENOMIC DNA]</scope>
    <source>
        <strain evidence="14">JMC-PN-2008</strain>
    </source>
</reference>
<keyword evidence="9" id="KW-0539">Nucleus</keyword>
<protein>
    <recommendedName>
        <fullName evidence="13">Mis18 domain-containing protein</fullName>
    </recommendedName>
</protein>
<reference evidence="14 15" key="2">
    <citation type="journal article" date="2023" name="Mol. Biol. Evol.">
        <title>Genomics of Secondarily Temperate Adaptation in the Only Non-Antarctic Icefish.</title>
        <authorList>
            <person name="Rivera-Colon A.G."/>
            <person name="Rayamajhi N."/>
            <person name="Minhas B.F."/>
            <person name="Madrigal G."/>
            <person name="Bilyk K.T."/>
            <person name="Yoon V."/>
            <person name="Hune M."/>
            <person name="Gregory S."/>
            <person name="Cheng C.H.C."/>
            <person name="Catchen J.M."/>
        </authorList>
    </citation>
    <scope>NUCLEOTIDE SEQUENCE [LARGE SCALE GENOMIC DNA]</scope>
    <source>
        <strain evidence="14">JMC-PN-2008</strain>
    </source>
</reference>
<gene>
    <name evidence="14" type="ORF">PBY51_011168</name>
</gene>
<sequence length="174" mass="18990">MEFDGSVLYRHAEKTGAEEGLTQWMTLHCLRCSTVLGDSLSVCGECVNSIVCLRVTGDVVVSETMKSGSKGEMVDCIYSSLKCRGCRFAVGSVIHSSPPGLAAVRSMFLLHKTNITCYILKRSAMVNASSLTFEMKHLRASMDQMQQEVEAQMDLLSLCQSRLSNSGVSVSQSF</sequence>
<evidence type="ECO:0000313" key="14">
    <source>
        <dbReference type="EMBL" id="KAK5857960.1"/>
    </source>
</evidence>
<dbReference type="InterPro" id="IPR004910">
    <property type="entry name" value="Yippee/Mis18/Cereblon"/>
</dbReference>
<dbReference type="GO" id="GO:0000775">
    <property type="term" value="C:chromosome, centromeric region"/>
    <property type="evidence" value="ECO:0007669"/>
    <property type="project" value="UniProtKB-SubCell"/>
</dbReference>
<keyword evidence="11" id="KW-0137">Centromere</keyword>
<feature type="domain" description="Mis18" evidence="13">
    <location>
        <begin position="24"/>
        <end position="120"/>
    </location>
</feature>
<evidence type="ECO:0000256" key="4">
    <source>
        <dbReference type="ARBA" id="ARBA00022454"/>
    </source>
</evidence>
<evidence type="ECO:0000256" key="3">
    <source>
        <dbReference type="ARBA" id="ARBA00004584"/>
    </source>
</evidence>
<dbReference type="GO" id="GO:0007059">
    <property type="term" value="P:chromosome segregation"/>
    <property type="evidence" value="ECO:0007669"/>
    <property type="project" value="TreeGrafter"/>
</dbReference>
<evidence type="ECO:0000256" key="8">
    <source>
        <dbReference type="ARBA" id="ARBA00022833"/>
    </source>
</evidence>
<evidence type="ECO:0000256" key="1">
    <source>
        <dbReference type="ARBA" id="ARBA00003694"/>
    </source>
</evidence>
<dbReference type="Proteomes" id="UP001346869">
    <property type="component" value="Unassembled WGS sequence"/>
</dbReference>
<accession>A0AAN7X9E1</accession>
<evidence type="ECO:0000256" key="6">
    <source>
        <dbReference type="ARBA" id="ARBA00022723"/>
    </source>
</evidence>
<keyword evidence="5" id="KW-0132">Cell division</keyword>
<evidence type="ECO:0000256" key="11">
    <source>
        <dbReference type="ARBA" id="ARBA00023328"/>
    </source>
</evidence>
<comment type="function">
    <text evidence="1">Required for recruitment of CENPA to centromeres and normal chromosome segregation during mitosis.</text>
</comment>
<dbReference type="PANTHER" id="PTHR16431:SF3">
    <property type="entry name" value="PROTEIN MIS18-BETA"/>
    <property type="match status" value="1"/>
</dbReference>
<dbReference type="GO" id="GO:0034080">
    <property type="term" value="P:CENP-A containing chromatin assembly"/>
    <property type="evidence" value="ECO:0007669"/>
    <property type="project" value="TreeGrafter"/>
</dbReference>
<evidence type="ECO:0000256" key="5">
    <source>
        <dbReference type="ARBA" id="ARBA00022618"/>
    </source>
</evidence>
<evidence type="ECO:0000313" key="15">
    <source>
        <dbReference type="Proteomes" id="UP001346869"/>
    </source>
</evidence>
<keyword evidence="12" id="KW-0175">Coiled coil</keyword>
<dbReference type="GO" id="GO:0005634">
    <property type="term" value="C:nucleus"/>
    <property type="evidence" value="ECO:0007669"/>
    <property type="project" value="UniProtKB-SubCell"/>
</dbReference>
<keyword evidence="8" id="KW-0862">Zinc</keyword>
<evidence type="ECO:0000256" key="9">
    <source>
        <dbReference type="ARBA" id="ARBA00023242"/>
    </source>
</evidence>
<dbReference type="PANTHER" id="PTHR16431">
    <property type="entry name" value="NEUROGENIC PROTEIN MASTERMIND"/>
    <property type="match status" value="1"/>
</dbReference>
<dbReference type="GO" id="GO:0046872">
    <property type="term" value="F:metal ion binding"/>
    <property type="evidence" value="ECO:0007669"/>
    <property type="project" value="UniProtKB-KW"/>
</dbReference>
<dbReference type="InterPro" id="IPR034752">
    <property type="entry name" value="Mis18"/>
</dbReference>
<keyword evidence="4" id="KW-0158">Chromosome</keyword>
<name>A0AAN7X9E1_ELEMC</name>
<dbReference type="GO" id="GO:0000785">
    <property type="term" value="C:chromatin"/>
    <property type="evidence" value="ECO:0007669"/>
    <property type="project" value="TreeGrafter"/>
</dbReference>
<dbReference type="GO" id="GO:0051301">
    <property type="term" value="P:cell division"/>
    <property type="evidence" value="ECO:0007669"/>
    <property type="project" value="UniProtKB-KW"/>
</dbReference>
<comment type="caution">
    <text evidence="14">The sequence shown here is derived from an EMBL/GenBank/DDBJ whole genome shotgun (WGS) entry which is preliminary data.</text>
</comment>
<evidence type="ECO:0000256" key="10">
    <source>
        <dbReference type="ARBA" id="ARBA00023306"/>
    </source>
</evidence>
<evidence type="ECO:0000259" key="13">
    <source>
        <dbReference type="PROSITE" id="PS51793"/>
    </source>
</evidence>
<evidence type="ECO:0000256" key="12">
    <source>
        <dbReference type="SAM" id="Coils"/>
    </source>
</evidence>
<keyword evidence="10" id="KW-0131">Cell cycle</keyword>
<proteinExistence type="predicted"/>
<comment type="subcellular location">
    <subcellularLocation>
        <location evidence="3">Chromosome</location>
        <location evidence="3">Centromere</location>
    </subcellularLocation>
    <subcellularLocation>
        <location evidence="2">Nucleus</location>
    </subcellularLocation>
</comment>
<dbReference type="Pfam" id="PF03226">
    <property type="entry name" value="Yippee-Mis18"/>
    <property type="match status" value="1"/>
</dbReference>
<evidence type="ECO:0000256" key="7">
    <source>
        <dbReference type="ARBA" id="ARBA00022776"/>
    </source>
</evidence>
<organism evidence="14 15">
    <name type="scientific">Eleginops maclovinus</name>
    <name type="common">Patagonian blennie</name>
    <name type="synonym">Eleginus maclovinus</name>
    <dbReference type="NCBI Taxonomy" id="56733"/>
    <lineage>
        <taxon>Eukaryota</taxon>
        <taxon>Metazoa</taxon>
        <taxon>Chordata</taxon>
        <taxon>Craniata</taxon>
        <taxon>Vertebrata</taxon>
        <taxon>Euteleostomi</taxon>
        <taxon>Actinopterygii</taxon>
        <taxon>Neopterygii</taxon>
        <taxon>Teleostei</taxon>
        <taxon>Neoteleostei</taxon>
        <taxon>Acanthomorphata</taxon>
        <taxon>Eupercaria</taxon>
        <taxon>Perciformes</taxon>
        <taxon>Notothenioidei</taxon>
        <taxon>Eleginopidae</taxon>
        <taxon>Eleginops</taxon>
    </lineage>
</organism>
<dbReference type="PROSITE" id="PS51793">
    <property type="entry name" value="MIS18"/>
    <property type="match status" value="1"/>
</dbReference>
<keyword evidence="6" id="KW-0479">Metal-binding</keyword>